<dbReference type="Proteomes" id="UP001497644">
    <property type="component" value="Chromosome 13"/>
</dbReference>
<sequence length="74" mass="7822">MGHLPLPSSSTATVKRRGGLPPDRERWEREAYPAPLFPTPVSFLIFIASEGNASSSVGEAPGTDVSRPALPPPP</sequence>
<organism evidence="2 3">
    <name type="scientific">Lasius platythorax</name>
    <dbReference type="NCBI Taxonomy" id="488582"/>
    <lineage>
        <taxon>Eukaryota</taxon>
        <taxon>Metazoa</taxon>
        <taxon>Ecdysozoa</taxon>
        <taxon>Arthropoda</taxon>
        <taxon>Hexapoda</taxon>
        <taxon>Insecta</taxon>
        <taxon>Pterygota</taxon>
        <taxon>Neoptera</taxon>
        <taxon>Endopterygota</taxon>
        <taxon>Hymenoptera</taxon>
        <taxon>Apocrita</taxon>
        <taxon>Aculeata</taxon>
        <taxon>Formicoidea</taxon>
        <taxon>Formicidae</taxon>
        <taxon>Formicinae</taxon>
        <taxon>Lasius</taxon>
        <taxon>Lasius</taxon>
    </lineage>
</organism>
<feature type="region of interest" description="Disordered" evidence="1">
    <location>
        <begin position="1"/>
        <end position="26"/>
    </location>
</feature>
<gene>
    <name evidence="2" type="ORF">LPLAT_LOCUS3620</name>
</gene>
<proteinExistence type="predicted"/>
<name>A0AAV2NDM9_9HYME</name>
<feature type="region of interest" description="Disordered" evidence="1">
    <location>
        <begin position="53"/>
        <end position="74"/>
    </location>
</feature>
<dbReference type="AlphaFoldDB" id="A0AAV2NDM9"/>
<reference evidence="2" key="1">
    <citation type="submission" date="2024-04" db="EMBL/GenBank/DDBJ databases">
        <authorList>
            <consortium name="Molecular Ecology Group"/>
        </authorList>
    </citation>
    <scope>NUCLEOTIDE SEQUENCE</scope>
</reference>
<keyword evidence="3" id="KW-1185">Reference proteome</keyword>
<protein>
    <submittedName>
        <fullName evidence="2">Uncharacterized protein</fullName>
    </submittedName>
</protein>
<dbReference type="EMBL" id="OZ034836">
    <property type="protein sequence ID" value="CAL1677622.1"/>
    <property type="molecule type" value="Genomic_DNA"/>
</dbReference>
<evidence type="ECO:0000313" key="3">
    <source>
        <dbReference type="Proteomes" id="UP001497644"/>
    </source>
</evidence>
<evidence type="ECO:0000256" key="1">
    <source>
        <dbReference type="SAM" id="MobiDB-lite"/>
    </source>
</evidence>
<accession>A0AAV2NDM9</accession>
<evidence type="ECO:0000313" key="2">
    <source>
        <dbReference type="EMBL" id="CAL1677622.1"/>
    </source>
</evidence>